<dbReference type="Proteomes" id="UP000663828">
    <property type="component" value="Unassembled WGS sequence"/>
</dbReference>
<evidence type="ECO:0000313" key="7">
    <source>
        <dbReference type="Proteomes" id="UP000663828"/>
    </source>
</evidence>
<comment type="similarity">
    <text evidence="2">Belongs to the 4HPPD family.</text>
</comment>
<evidence type="ECO:0000313" key="6">
    <source>
        <dbReference type="EMBL" id="CAF1240725.1"/>
    </source>
</evidence>
<name>A0A814ZBR3_ADIRI</name>
<evidence type="ECO:0000256" key="4">
    <source>
        <dbReference type="ARBA" id="ARBA00023004"/>
    </source>
</evidence>
<feature type="domain" description="VOC" evidence="5">
    <location>
        <begin position="178"/>
        <end position="348"/>
    </location>
</feature>
<gene>
    <name evidence="6" type="ORF">XAT740_LOCUS25724</name>
</gene>
<evidence type="ECO:0000256" key="3">
    <source>
        <dbReference type="ARBA" id="ARBA00022737"/>
    </source>
</evidence>
<comment type="cofactor">
    <cofactor evidence="1">
        <name>Fe cation</name>
        <dbReference type="ChEBI" id="CHEBI:24875"/>
    </cofactor>
</comment>
<keyword evidence="7" id="KW-1185">Reference proteome</keyword>
<dbReference type="AlphaFoldDB" id="A0A814ZBR3"/>
<dbReference type="PROSITE" id="PS51819">
    <property type="entry name" value="VOC"/>
    <property type="match status" value="1"/>
</dbReference>
<dbReference type="EMBL" id="CAJNOR010002054">
    <property type="protein sequence ID" value="CAF1240725.1"/>
    <property type="molecule type" value="Genomic_DNA"/>
</dbReference>
<dbReference type="InterPro" id="IPR005956">
    <property type="entry name" value="4OHPhenylPyrv_dOase"/>
</dbReference>
<proteinExistence type="inferred from homology"/>
<evidence type="ECO:0000256" key="1">
    <source>
        <dbReference type="ARBA" id="ARBA00001962"/>
    </source>
</evidence>
<comment type="caution">
    <text evidence="6">The sequence shown here is derived from an EMBL/GenBank/DDBJ whole genome shotgun (WGS) entry which is preliminary data.</text>
</comment>
<dbReference type="GO" id="GO:0003868">
    <property type="term" value="F:4-hydroxyphenylpyruvate dioxygenase activity"/>
    <property type="evidence" value="ECO:0007669"/>
    <property type="project" value="InterPro"/>
</dbReference>
<dbReference type="PANTHER" id="PTHR11959">
    <property type="entry name" value="4-HYDROXYPHENYLPYRUVATE DIOXYGENASE"/>
    <property type="match status" value="1"/>
</dbReference>
<reference evidence="6" key="1">
    <citation type="submission" date="2021-02" db="EMBL/GenBank/DDBJ databases">
        <authorList>
            <person name="Nowell W R."/>
        </authorList>
    </citation>
    <scope>NUCLEOTIDE SEQUENCE</scope>
</reference>
<dbReference type="InterPro" id="IPR037523">
    <property type="entry name" value="VOC_core"/>
</dbReference>
<evidence type="ECO:0000256" key="2">
    <source>
        <dbReference type="ARBA" id="ARBA00005877"/>
    </source>
</evidence>
<evidence type="ECO:0000259" key="5">
    <source>
        <dbReference type="PROSITE" id="PS51819"/>
    </source>
</evidence>
<protein>
    <recommendedName>
        <fullName evidence="5">VOC domain-containing protein</fullName>
    </recommendedName>
</protein>
<sequence length="424" mass="48183">MIKAIHHIELHTVDPDRLLNLFVHIYGFQVIATRTTKNYSQWLLKSYKCQLLISSVSSLQLNNVTAYKNDDYDILTSILHREDTRDFIFNRDTVFNVALLVNSVSTILDNTNDIQVIVSRRQATNEHGTIDYACIKSCVGNVVHTLIDASNYTGSVLPGFVIVPISHQQNSDKLLVNDMDHVAFAMQNNSALPSIRWYEKVFGMKRFIVNQEDDPFQGFPVRVGTMGMRLFASAYWKCAETACINEEKANIKFVFSESLIEDDSRSKDQITNFITHHNHQAGIQHIAFICTSDIKDAVRTTKANGAQFLQPCRDYYLKVGTKGVNIDVFLFFDITKENNGRVIEEANENADELAELGILLDNEAETTEISRCKKRVLLQIFTKSIFDNDTFFLELIERRGATGFGAGNIRTLWKIVQQQTGDRS</sequence>
<organism evidence="6 7">
    <name type="scientific">Adineta ricciae</name>
    <name type="common">Rotifer</name>
    <dbReference type="NCBI Taxonomy" id="249248"/>
    <lineage>
        <taxon>Eukaryota</taxon>
        <taxon>Metazoa</taxon>
        <taxon>Spiralia</taxon>
        <taxon>Gnathifera</taxon>
        <taxon>Rotifera</taxon>
        <taxon>Eurotatoria</taxon>
        <taxon>Bdelloidea</taxon>
        <taxon>Adinetida</taxon>
        <taxon>Adinetidae</taxon>
        <taxon>Adineta</taxon>
    </lineage>
</organism>
<dbReference type="InterPro" id="IPR029068">
    <property type="entry name" value="Glyas_Bleomycin-R_OHBP_Dase"/>
</dbReference>
<accession>A0A814ZBR3</accession>
<dbReference type="GO" id="GO:0009072">
    <property type="term" value="P:aromatic amino acid metabolic process"/>
    <property type="evidence" value="ECO:0007669"/>
    <property type="project" value="InterPro"/>
</dbReference>
<dbReference type="Gene3D" id="3.10.180.10">
    <property type="entry name" value="2,3-Dihydroxybiphenyl 1,2-Dioxygenase, domain 1"/>
    <property type="match status" value="2"/>
</dbReference>
<dbReference type="PANTHER" id="PTHR11959:SF10">
    <property type="entry name" value="4-HYDROXYPHENYLPYRUVATE DIOXYGENASE-LIKE PROTEIN"/>
    <property type="match status" value="1"/>
</dbReference>
<keyword evidence="4" id="KW-0408">Iron</keyword>
<dbReference type="SUPFAM" id="SSF54593">
    <property type="entry name" value="Glyoxalase/Bleomycin resistance protein/Dihydroxybiphenyl dioxygenase"/>
    <property type="match status" value="1"/>
</dbReference>
<keyword evidence="3" id="KW-0677">Repeat</keyword>